<evidence type="ECO:0000313" key="3">
    <source>
        <dbReference type="EMBL" id="RXH72821.1"/>
    </source>
</evidence>
<keyword evidence="4" id="KW-1185">Reference proteome</keyword>
<feature type="compositionally biased region" description="Polar residues" evidence="1">
    <location>
        <begin position="39"/>
        <end position="48"/>
    </location>
</feature>
<keyword evidence="2" id="KW-0732">Signal</keyword>
<dbReference type="EMBL" id="RDQH01000341">
    <property type="protein sequence ID" value="RXH72821.1"/>
    <property type="molecule type" value="Genomic_DNA"/>
</dbReference>
<accession>A0A498HUI4</accession>
<evidence type="ECO:0000256" key="2">
    <source>
        <dbReference type="SAM" id="SignalP"/>
    </source>
</evidence>
<evidence type="ECO:0000313" key="4">
    <source>
        <dbReference type="Proteomes" id="UP000290289"/>
    </source>
</evidence>
<protein>
    <submittedName>
        <fullName evidence="3">Uncharacterized protein</fullName>
    </submittedName>
</protein>
<gene>
    <name evidence="3" type="ORF">DVH24_012505</name>
</gene>
<reference evidence="3 4" key="1">
    <citation type="submission" date="2018-10" db="EMBL/GenBank/DDBJ databases">
        <title>A high-quality apple genome assembly.</title>
        <authorList>
            <person name="Hu J."/>
        </authorList>
    </citation>
    <scope>NUCLEOTIDE SEQUENCE [LARGE SCALE GENOMIC DNA]</scope>
    <source>
        <strain evidence="4">cv. HFTH1</strain>
        <tissue evidence="3">Young leaf</tissue>
    </source>
</reference>
<feature type="compositionally biased region" description="Gly residues" evidence="1">
    <location>
        <begin position="50"/>
        <end position="64"/>
    </location>
</feature>
<proteinExistence type="predicted"/>
<evidence type="ECO:0000256" key="1">
    <source>
        <dbReference type="SAM" id="MobiDB-lite"/>
    </source>
</evidence>
<comment type="caution">
    <text evidence="3">The sequence shown here is derived from an EMBL/GenBank/DDBJ whole genome shotgun (WGS) entry which is preliminary data.</text>
</comment>
<organism evidence="3 4">
    <name type="scientific">Malus domestica</name>
    <name type="common">Apple</name>
    <name type="synonym">Pyrus malus</name>
    <dbReference type="NCBI Taxonomy" id="3750"/>
    <lineage>
        <taxon>Eukaryota</taxon>
        <taxon>Viridiplantae</taxon>
        <taxon>Streptophyta</taxon>
        <taxon>Embryophyta</taxon>
        <taxon>Tracheophyta</taxon>
        <taxon>Spermatophyta</taxon>
        <taxon>Magnoliopsida</taxon>
        <taxon>eudicotyledons</taxon>
        <taxon>Gunneridae</taxon>
        <taxon>Pentapetalae</taxon>
        <taxon>rosids</taxon>
        <taxon>fabids</taxon>
        <taxon>Rosales</taxon>
        <taxon>Rosaceae</taxon>
        <taxon>Amygdaloideae</taxon>
        <taxon>Maleae</taxon>
        <taxon>Malus</taxon>
    </lineage>
</organism>
<name>A0A498HUI4_MALDO</name>
<feature type="region of interest" description="Disordered" evidence="1">
    <location>
        <begin position="39"/>
        <end position="103"/>
    </location>
</feature>
<sequence>MSMKNSAGSSCVWVVMGLMVLIVLSQFAQVDCRTLKSRTASDNATTTRGGCKGGDGAEKAGGGMATFAVSSNYSSSSSTDRRPSMRSLAFRLASGPSKKGPGH</sequence>
<dbReference type="Proteomes" id="UP000290289">
    <property type="component" value="Chromosome 15"/>
</dbReference>
<feature type="chain" id="PRO_5019784477" evidence="2">
    <location>
        <begin position="33"/>
        <end position="103"/>
    </location>
</feature>
<feature type="signal peptide" evidence="2">
    <location>
        <begin position="1"/>
        <end position="32"/>
    </location>
</feature>
<dbReference type="AlphaFoldDB" id="A0A498HUI4"/>